<dbReference type="RefSeq" id="WP_195875280.1">
    <property type="nucleotide sequence ID" value="NZ_JADOEL010000005.1"/>
</dbReference>
<evidence type="ECO:0000313" key="2">
    <source>
        <dbReference type="Proteomes" id="UP000657372"/>
    </source>
</evidence>
<keyword evidence="2" id="KW-1185">Reference proteome</keyword>
<dbReference type="Proteomes" id="UP000657372">
    <property type="component" value="Unassembled WGS sequence"/>
</dbReference>
<protein>
    <submittedName>
        <fullName evidence="1">Uncharacterized protein</fullName>
    </submittedName>
</protein>
<proteinExistence type="predicted"/>
<reference evidence="1 2" key="1">
    <citation type="submission" date="2020-11" db="EMBL/GenBank/DDBJ databases">
        <title>WGS of Herminiimonas contaminans strain Marseille-Q4544 isolated from planarians Schmidtea mediterranea.</title>
        <authorList>
            <person name="Kangale L."/>
        </authorList>
    </citation>
    <scope>NUCLEOTIDE SEQUENCE [LARGE SCALE GENOMIC DNA]</scope>
    <source>
        <strain evidence="1 2">Marseille-Q4544</strain>
    </source>
</reference>
<name>A0ABS0EX09_9BURK</name>
<dbReference type="EMBL" id="JADOEL010000005">
    <property type="protein sequence ID" value="MBF8177688.1"/>
    <property type="molecule type" value="Genomic_DNA"/>
</dbReference>
<sequence length="59" mass="6618">MTKLNKSNVQHVAGMIVGLVNRFTGRRYSKAERGTHWFSQVAANLVADREPVEFLPFAA</sequence>
<gene>
    <name evidence="1" type="ORF">IXC47_08350</name>
</gene>
<accession>A0ABS0EX09</accession>
<organism evidence="1 2">
    <name type="scientific">Herminiimonas contaminans</name>
    <dbReference type="NCBI Taxonomy" id="1111140"/>
    <lineage>
        <taxon>Bacteria</taxon>
        <taxon>Pseudomonadati</taxon>
        <taxon>Pseudomonadota</taxon>
        <taxon>Betaproteobacteria</taxon>
        <taxon>Burkholderiales</taxon>
        <taxon>Oxalobacteraceae</taxon>
        <taxon>Herminiimonas</taxon>
    </lineage>
</organism>
<comment type="caution">
    <text evidence="1">The sequence shown here is derived from an EMBL/GenBank/DDBJ whole genome shotgun (WGS) entry which is preliminary data.</text>
</comment>
<evidence type="ECO:0000313" key="1">
    <source>
        <dbReference type="EMBL" id="MBF8177688.1"/>
    </source>
</evidence>